<evidence type="ECO:0000313" key="2">
    <source>
        <dbReference type="EMBL" id="EDM27724.1"/>
    </source>
</evidence>
<feature type="compositionally biased region" description="Polar residues" evidence="1">
    <location>
        <begin position="66"/>
        <end position="78"/>
    </location>
</feature>
<sequence>MDPEDALIEKIQNNLNNNGFPENVVAFPLNKIQAIVEKDQLELDMILSRLSMAGIYSQEQSDKLIFSTSPDSFSSQEENSPEGGEAPASDGLGDLLNGLGDLPFDPASFAGKSKEDIMSMGKDMMEKMSETDKAELFKKFMSMPADQKEKLMGKAKDFNLF</sequence>
<gene>
    <name evidence="2" type="ORF">LNTAR_20998</name>
</gene>
<dbReference type="EMBL" id="ABCK01000008">
    <property type="protein sequence ID" value="EDM27724.1"/>
    <property type="molecule type" value="Genomic_DNA"/>
</dbReference>
<dbReference type="AlphaFoldDB" id="A6DLC2"/>
<feature type="region of interest" description="Disordered" evidence="1">
    <location>
        <begin position="66"/>
        <end position="99"/>
    </location>
</feature>
<comment type="caution">
    <text evidence="2">The sequence shown here is derived from an EMBL/GenBank/DDBJ whole genome shotgun (WGS) entry which is preliminary data.</text>
</comment>
<feature type="compositionally biased region" description="Low complexity" evidence="1">
    <location>
        <begin position="90"/>
        <end position="99"/>
    </location>
</feature>
<keyword evidence="3" id="KW-1185">Reference proteome</keyword>
<reference evidence="2 3" key="1">
    <citation type="journal article" date="2010" name="J. Bacteriol.">
        <title>Genome sequence of Lentisphaera araneosa HTCC2155T, the type species of the order Lentisphaerales in the phylum Lentisphaerae.</title>
        <authorList>
            <person name="Thrash J.C."/>
            <person name="Cho J.C."/>
            <person name="Vergin K.L."/>
            <person name="Morris R.M."/>
            <person name="Giovannoni S.J."/>
        </authorList>
    </citation>
    <scope>NUCLEOTIDE SEQUENCE [LARGE SCALE GENOMIC DNA]</scope>
    <source>
        <strain evidence="2 3">HTCC2155</strain>
    </source>
</reference>
<protein>
    <submittedName>
        <fullName evidence="2">Uncharacterized protein</fullName>
    </submittedName>
</protein>
<proteinExistence type="predicted"/>
<name>A6DLC2_9BACT</name>
<dbReference type="Proteomes" id="UP000004947">
    <property type="component" value="Unassembled WGS sequence"/>
</dbReference>
<dbReference type="RefSeq" id="WP_007278682.1">
    <property type="nucleotide sequence ID" value="NZ_ABCK01000008.1"/>
</dbReference>
<organism evidence="2 3">
    <name type="scientific">Lentisphaera araneosa HTCC2155</name>
    <dbReference type="NCBI Taxonomy" id="313628"/>
    <lineage>
        <taxon>Bacteria</taxon>
        <taxon>Pseudomonadati</taxon>
        <taxon>Lentisphaerota</taxon>
        <taxon>Lentisphaeria</taxon>
        <taxon>Lentisphaerales</taxon>
        <taxon>Lentisphaeraceae</taxon>
        <taxon>Lentisphaera</taxon>
    </lineage>
</organism>
<dbReference type="STRING" id="313628.LNTAR_20998"/>
<evidence type="ECO:0000256" key="1">
    <source>
        <dbReference type="SAM" id="MobiDB-lite"/>
    </source>
</evidence>
<accession>A6DLC2</accession>
<evidence type="ECO:0000313" key="3">
    <source>
        <dbReference type="Proteomes" id="UP000004947"/>
    </source>
</evidence>